<dbReference type="Pfam" id="PF14358">
    <property type="entry name" value="DUF4405"/>
    <property type="match status" value="1"/>
</dbReference>
<accession>A0ABR7D0A6</accession>
<dbReference type="InterPro" id="IPR025517">
    <property type="entry name" value="DUF4405"/>
</dbReference>
<feature type="transmembrane region" description="Helical" evidence="1">
    <location>
        <begin position="12"/>
        <end position="31"/>
    </location>
</feature>
<keyword evidence="1" id="KW-1133">Transmembrane helix</keyword>
<evidence type="ECO:0000313" key="4">
    <source>
        <dbReference type="Proteomes" id="UP000646484"/>
    </source>
</evidence>
<feature type="domain" description="Flavinylation-associated cytochrome" evidence="2">
    <location>
        <begin position="9"/>
        <end position="66"/>
    </location>
</feature>
<gene>
    <name evidence="3" type="ORF">H8S64_09685</name>
</gene>
<organism evidence="3 4">
    <name type="scientific">Butyricimonas hominis</name>
    <dbReference type="NCBI Taxonomy" id="2763032"/>
    <lineage>
        <taxon>Bacteria</taxon>
        <taxon>Pseudomonadati</taxon>
        <taxon>Bacteroidota</taxon>
        <taxon>Bacteroidia</taxon>
        <taxon>Bacteroidales</taxon>
        <taxon>Odoribacteraceae</taxon>
        <taxon>Butyricimonas</taxon>
    </lineage>
</organism>
<evidence type="ECO:0000256" key="1">
    <source>
        <dbReference type="SAM" id="Phobius"/>
    </source>
</evidence>
<name>A0ABR7D0A6_9BACT</name>
<evidence type="ECO:0000259" key="2">
    <source>
        <dbReference type="Pfam" id="PF14358"/>
    </source>
</evidence>
<dbReference type="EMBL" id="JACOOH010000004">
    <property type="protein sequence ID" value="MBC5621369.1"/>
    <property type="molecule type" value="Genomic_DNA"/>
</dbReference>
<keyword evidence="4" id="KW-1185">Reference proteome</keyword>
<dbReference type="RefSeq" id="WP_186975922.1">
    <property type="nucleotide sequence ID" value="NZ_JACOOH010000004.1"/>
</dbReference>
<feature type="transmembrane region" description="Helical" evidence="1">
    <location>
        <begin position="111"/>
        <end position="132"/>
    </location>
</feature>
<proteinExistence type="predicted"/>
<dbReference type="Proteomes" id="UP000646484">
    <property type="component" value="Unassembled WGS sequence"/>
</dbReference>
<evidence type="ECO:0000313" key="3">
    <source>
        <dbReference type="EMBL" id="MBC5621369.1"/>
    </source>
</evidence>
<comment type="caution">
    <text evidence="3">The sequence shown here is derived from an EMBL/GenBank/DDBJ whole genome shotgun (WGS) entry which is preliminary data.</text>
</comment>
<feature type="transmembrane region" description="Helical" evidence="1">
    <location>
        <begin position="83"/>
        <end position="105"/>
    </location>
</feature>
<keyword evidence="1" id="KW-0472">Membrane</keyword>
<keyword evidence="1" id="KW-0812">Transmembrane</keyword>
<sequence>MNRSKFIYLTDLILVFVFVLSFYTGVELHIAGHGINHATWHNWAVFHTIVSLLFMAFGIIHIRSHWGWYGGLKRKGCKGKGKVVLLLSIVFVLVVVSGLVVLFFVNGANSSIGLLHYKTGIVVGALGVLHVLERKRMLYKGVLTCVFGKKKE</sequence>
<reference evidence="3 4" key="1">
    <citation type="submission" date="2020-08" db="EMBL/GenBank/DDBJ databases">
        <title>Genome public.</title>
        <authorList>
            <person name="Liu C."/>
            <person name="Sun Q."/>
        </authorList>
    </citation>
    <scope>NUCLEOTIDE SEQUENCE [LARGE SCALE GENOMIC DNA]</scope>
    <source>
        <strain evidence="3 4">NSJ-56</strain>
    </source>
</reference>
<feature type="transmembrane region" description="Helical" evidence="1">
    <location>
        <begin position="43"/>
        <end position="62"/>
    </location>
</feature>
<protein>
    <submittedName>
        <fullName evidence="3">DUF4405 domain-containing protein</fullName>
    </submittedName>
</protein>